<evidence type="ECO:0000256" key="2">
    <source>
        <dbReference type="ARBA" id="ARBA00023157"/>
    </source>
</evidence>
<dbReference type="PROSITE" id="PS01180">
    <property type="entry name" value="CUB"/>
    <property type="match status" value="1"/>
</dbReference>
<evidence type="ECO:0000313" key="9">
    <source>
        <dbReference type="Proteomes" id="UP001374579"/>
    </source>
</evidence>
<dbReference type="PANTHER" id="PTHR24251">
    <property type="entry name" value="OVOCHYMASE-RELATED"/>
    <property type="match status" value="1"/>
</dbReference>
<dbReference type="SUPFAM" id="SSF49854">
    <property type="entry name" value="Spermadhesin, CUB domain"/>
    <property type="match status" value="1"/>
</dbReference>
<evidence type="ECO:0000256" key="1">
    <source>
        <dbReference type="ARBA" id="ARBA00022737"/>
    </source>
</evidence>
<dbReference type="InterPro" id="IPR000859">
    <property type="entry name" value="CUB_dom"/>
</dbReference>
<name>A0AAN9GDU3_9CAEN</name>
<keyword evidence="9" id="KW-1185">Reference proteome</keyword>
<reference evidence="8 9" key="1">
    <citation type="submission" date="2024-02" db="EMBL/GenBank/DDBJ databases">
        <title>Chromosome-scale genome assembly of the rough periwinkle Littorina saxatilis.</title>
        <authorList>
            <person name="De Jode A."/>
            <person name="Faria R."/>
            <person name="Formenti G."/>
            <person name="Sims Y."/>
            <person name="Smith T.P."/>
            <person name="Tracey A."/>
            <person name="Wood J.M.D."/>
            <person name="Zagrodzka Z.B."/>
            <person name="Johannesson K."/>
            <person name="Butlin R.K."/>
            <person name="Leder E.H."/>
        </authorList>
    </citation>
    <scope>NUCLEOTIDE SEQUENCE [LARGE SCALE GENOMIC DNA]</scope>
    <source>
        <strain evidence="8">Snail1</strain>
        <tissue evidence="8">Muscle</tissue>
    </source>
</reference>
<feature type="domain" description="CUB" evidence="7">
    <location>
        <begin position="26"/>
        <end position="146"/>
    </location>
</feature>
<feature type="chain" id="PRO_5042932748" description="CUB domain-containing protein" evidence="6">
    <location>
        <begin position="25"/>
        <end position="324"/>
    </location>
</feature>
<feature type="signal peptide" evidence="6">
    <location>
        <begin position="1"/>
        <end position="24"/>
    </location>
</feature>
<proteinExistence type="predicted"/>
<keyword evidence="2" id="KW-1015">Disulfide bond</keyword>
<feature type="region of interest" description="Disordered" evidence="4">
    <location>
        <begin position="282"/>
        <end position="304"/>
    </location>
</feature>
<dbReference type="InterPro" id="IPR035914">
    <property type="entry name" value="Sperma_CUB_dom_sf"/>
</dbReference>
<dbReference type="Gene3D" id="2.60.120.290">
    <property type="entry name" value="Spermadhesin, CUB domain"/>
    <property type="match status" value="1"/>
</dbReference>
<evidence type="ECO:0000256" key="4">
    <source>
        <dbReference type="SAM" id="MobiDB-lite"/>
    </source>
</evidence>
<sequence>MAVPSIFLLGTALVLTTFITGGRSQCYGHFQNLIATAMRETIQSHSSYPDFGYPRNRSCQWRIRAPDGYDVYLEVVDLDLEHNTTHCFASVSIYDGYNPEDSALLVTVCTMQDREYRSGKFMLVKFSGSDNSSVSGRGFRMTYRAVHEANALQNAAQTFRSSTTSFPNTKKPASRILIIGGLVGAVIFILLLICCFCCRRSVSSADRDHRHAQRDAPLSGLALPRGNFYRTVLSILDGRETPSTFDDVSSGSFRHAQATDGNTNMGFSPFEEAPPSYEAAVASSNNRGVPRPGGGVTGPEGTSTVALPTYSEAIMMSDITPKPE</sequence>
<dbReference type="EMBL" id="JBAMIC010000008">
    <property type="protein sequence ID" value="KAK7104672.1"/>
    <property type="molecule type" value="Genomic_DNA"/>
</dbReference>
<evidence type="ECO:0000313" key="8">
    <source>
        <dbReference type="EMBL" id="KAK7104672.1"/>
    </source>
</evidence>
<evidence type="ECO:0000256" key="6">
    <source>
        <dbReference type="SAM" id="SignalP"/>
    </source>
</evidence>
<keyword evidence="1" id="KW-0677">Repeat</keyword>
<evidence type="ECO:0000256" key="3">
    <source>
        <dbReference type="PROSITE-ProRule" id="PRU00059"/>
    </source>
</evidence>
<dbReference type="Proteomes" id="UP001374579">
    <property type="component" value="Unassembled WGS sequence"/>
</dbReference>
<dbReference type="SMART" id="SM00042">
    <property type="entry name" value="CUB"/>
    <property type="match status" value="1"/>
</dbReference>
<gene>
    <name evidence="8" type="ORF">V1264_019351</name>
</gene>
<evidence type="ECO:0000259" key="7">
    <source>
        <dbReference type="PROSITE" id="PS01180"/>
    </source>
</evidence>
<feature type="transmembrane region" description="Helical" evidence="5">
    <location>
        <begin position="176"/>
        <end position="198"/>
    </location>
</feature>
<accession>A0AAN9GDU3</accession>
<evidence type="ECO:0000256" key="5">
    <source>
        <dbReference type="SAM" id="Phobius"/>
    </source>
</evidence>
<protein>
    <recommendedName>
        <fullName evidence="7">CUB domain-containing protein</fullName>
    </recommendedName>
</protein>
<dbReference type="CDD" id="cd00041">
    <property type="entry name" value="CUB"/>
    <property type="match status" value="1"/>
</dbReference>
<keyword evidence="5" id="KW-0472">Membrane</keyword>
<keyword evidence="5" id="KW-0812">Transmembrane</keyword>
<organism evidence="8 9">
    <name type="scientific">Littorina saxatilis</name>
    <dbReference type="NCBI Taxonomy" id="31220"/>
    <lineage>
        <taxon>Eukaryota</taxon>
        <taxon>Metazoa</taxon>
        <taxon>Spiralia</taxon>
        <taxon>Lophotrochozoa</taxon>
        <taxon>Mollusca</taxon>
        <taxon>Gastropoda</taxon>
        <taxon>Caenogastropoda</taxon>
        <taxon>Littorinimorpha</taxon>
        <taxon>Littorinoidea</taxon>
        <taxon>Littorinidae</taxon>
        <taxon>Littorina</taxon>
    </lineage>
</organism>
<keyword evidence="5" id="KW-1133">Transmembrane helix</keyword>
<keyword evidence="6" id="KW-0732">Signal</keyword>
<dbReference type="Pfam" id="PF00431">
    <property type="entry name" value="CUB"/>
    <property type="match status" value="1"/>
</dbReference>
<comment type="caution">
    <text evidence="8">The sequence shown here is derived from an EMBL/GenBank/DDBJ whole genome shotgun (WGS) entry which is preliminary data.</text>
</comment>
<comment type="caution">
    <text evidence="3">Lacks conserved residue(s) required for the propagation of feature annotation.</text>
</comment>
<dbReference type="AlphaFoldDB" id="A0AAN9GDU3"/>